<protein>
    <submittedName>
        <fullName evidence="2">Uncharacterized protein</fullName>
    </submittedName>
</protein>
<reference evidence="2 3" key="1">
    <citation type="journal article" date="2024" name="J Genomics">
        <title>Draft genome sequencing and assembly of Favolaschia claudopus CIRM-BRFM 2984 isolated from oak limbs.</title>
        <authorList>
            <person name="Navarro D."/>
            <person name="Drula E."/>
            <person name="Chaduli D."/>
            <person name="Cazenave R."/>
            <person name="Ahrendt S."/>
            <person name="Wang J."/>
            <person name="Lipzen A."/>
            <person name="Daum C."/>
            <person name="Barry K."/>
            <person name="Grigoriev I.V."/>
            <person name="Favel A."/>
            <person name="Rosso M.N."/>
            <person name="Martin F."/>
        </authorList>
    </citation>
    <scope>NUCLEOTIDE SEQUENCE [LARGE SCALE GENOMIC DNA]</scope>
    <source>
        <strain evidence="2 3">CIRM-BRFM 2984</strain>
    </source>
</reference>
<proteinExistence type="predicted"/>
<feature type="compositionally biased region" description="Low complexity" evidence="1">
    <location>
        <begin position="229"/>
        <end position="242"/>
    </location>
</feature>
<name>A0AAW0C643_9AGAR</name>
<evidence type="ECO:0000256" key="1">
    <source>
        <dbReference type="SAM" id="MobiDB-lite"/>
    </source>
</evidence>
<dbReference type="AlphaFoldDB" id="A0AAW0C643"/>
<feature type="compositionally biased region" description="Low complexity" evidence="1">
    <location>
        <begin position="184"/>
        <end position="202"/>
    </location>
</feature>
<sequence>MISFRLDPTVFQEFIMLQIYPFLCMSILARGFPLMATDNESTSKFGQPALENGIIKQGFLSANLLAELEVDVSNNGIIFDIKFGDSIPQAVPPSSNITSTVLGSRSAETLATVVGGSSFAATTTIVQSSVAPSIPSASFRASAVQTSFHSPTSSHSGTGSVSQPESFSASTSIAASASRAMFSSLPSSGLSQTSSAVSPSSSHNTRSTAKAQHSQTSSVSFASGRDAPSSSTELSSDMTSTSAAPVPTGTPCSCAGNGS</sequence>
<organism evidence="2 3">
    <name type="scientific">Favolaschia claudopus</name>
    <dbReference type="NCBI Taxonomy" id="2862362"/>
    <lineage>
        <taxon>Eukaryota</taxon>
        <taxon>Fungi</taxon>
        <taxon>Dikarya</taxon>
        <taxon>Basidiomycota</taxon>
        <taxon>Agaricomycotina</taxon>
        <taxon>Agaricomycetes</taxon>
        <taxon>Agaricomycetidae</taxon>
        <taxon>Agaricales</taxon>
        <taxon>Marasmiineae</taxon>
        <taxon>Mycenaceae</taxon>
        <taxon>Favolaschia</taxon>
    </lineage>
</organism>
<feature type="compositionally biased region" description="Polar residues" evidence="1">
    <location>
        <begin position="203"/>
        <end position="221"/>
    </location>
</feature>
<dbReference type="Proteomes" id="UP001362999">
    <property type="component" value="Unassembled WGS sequence"/>
</dbReference>
<gene>
    <name evidence="2" type="ORF">R3P38DRAFT_2772001</name>
</gene>
<feature type="region of interest" description="Disordered" evidence="1">
    <location>
        <begin position="184"/>
        <end position="259"/>
    </location>
</feature>
<evidence type="ECO:0000313" key="3">
    <source>
        <dbReference type="Proteomes" id="UP001362999"/>
    </source>
</evidence>
<evidence type="ECO:0000313" key="2">
    <source>
        <dbReference type="EMBL" id="KAK7034944.1"/>
    </source>
</evidence>
<comment type="caution">
    <text evidence="2">The sequence shown here is derived from an EMBL/GenBank/DDBJ whole genome shotgun (WGS) entry which is preliminary data.</text>
</comment>
<dbReference type="EMBL" id="JAWWNJ010000020">
    <property type="protein sequence ID" value="KAK7034944.1"/>
    <property type="molecule type" value="Genomic_DNA"/>
</dbReference>
<keyword evidence="3" id="KW-1185">Reference proteome</keyword>
<accession>A0AAW0C643</accession>